<evidence type="ECO:0000313" key="3">
    <source>
        <dbReference type="Proteomes" id="UP001500466"/>
    </source>
</evidence>
<name>A0ABP9GSG1_9ACTN</name>
<evidence type="ECO:0000313" key="2">
    <source>
        <dbReference type="EMBL" id="GAA4951898.1"/>
    </source>
</evidence>
<protein>
    <recommendedName>
        <fullName evidence="1">DNA primase/polymerase bifunctional N-terminal domain-containing protein</fullName>
    </recommendedName>
</protein>
<organism evidence="2 3">
    <name type="scientific">Yinghuangia aomiensis</name>
    <dbReference type="NCBI Taxonomy" id="676205"/>
    <lineage>
        <taxon>Bacteria</taxon>
        <taxon>Bacillati</taxon>
        <taxon>Actinomycetota</taxon>
        <taxon>Actinomycetes</taxon>
        <taxon>Kitasatosporales</taxon>
        <taxon>Streptomycetaceae</taxon>
        <taxon>Yinghuangia</taxon>
    </lineage>
</organism>
<dbReference type="EMBL" id="BAABHS010000003">
    <property type="protein sequence ID" value="GAA4951898.1"/>
    <property type="molecule type" value="Genomic_DNA"/>
</dbReference>
<evidence type="ECO:0000259" key="1">
    <source>
        <dbReference type="SMART" id="SM00943"/>
    </source>
</evidence>
<comment type="caution">
    <text evidence="2">The sequence shown here is derived from an EMBL/GenBank/DDBJ whole genome shotgun (WGS) entry which is preliminary data.</text>
</comment>
<reference evidence="3" key="1">
    <citation type="journal article" date="2019" name="Int. J. Syst. Evol. Microbiol.">
        <title>The Global Catalogue of Microorganisms (GCM) 10K type strain sequencing project: providing services to taxonomists for standard genome sequencing and annotation.</title>
        <authorList>
            <consortium name="The Broad Institute Genomics Platform"/>
            <consortium name="The Broad Institute Genome Sequencing Center for Infectious Disease"/>
            <person name="Wu L."/>
            <person name="Ma J."/>
        </authorList>
    </citation>
    <scope>NUCLEOTIDE SEQUENCE [LARGE SCALE GENOMIC DNA]</scope>
    <source>
        <strain evidence="3">JCM 17986</strain>
    </source>
</reference>
<gene>
    <name evidence="2" type="ORF">GCM10023205_11150</name>
</gene>
<proteinExistence type="predicted"/>
<dbReference type="SMART" id="SM00943">
    <property type="entry name" value="Prim-Pol"/>
    <property type="match status" value="1"/>
</dbReference>
<dbReference type="Proteomes" id="UP001500466">
    <property type="component" value="Unassembled WGS sequence"/>
</dbReference>
<accession>A0ABP9GSG1</accession>
<feature type="domain" description="DNA primase/polymerase bifunctional N-terminal" evidence="1">
    <location>
        <begin position="15"/>
        <end position="189"/>
    </location>
</feature>
<dbReference type="RefSeq" id="WP_345674132.1">
    <property type="nucleotide sequence ID" value="NZ_BAABHS010000003.1"/>
</dbReference>
<sequence>MLLRTRTRTALQAAALFYATDRGWPVLRGAYVDDDGCSCRSPHCPAPGAHPADPAGPGAASRSADVVRAWWSRRPYTVLLATGHEFDVLDTPAPVGYAAIRDLDELGFPPGPVVHLPSDRLLFLVRPGARDVYWYTVDHNDAARLDIRHHGSGHVVPAPSGPGAAGPEPRWAIAPDPADRRLPEAVDLLGTLVRACLHGRAPAFPLCPREEVSG</sequence>
<keyword evidence="3" id="KW-1185">Reference proteome</keyword>
<dbReference type="Pfam" id="PF09250">
    <property type="entry name" value="Prim-Pol"/>
    <property type="match status" value="1"/>
</dbReference>
<dbReference type="InterPro" id="IPR015330">
    <property type="entry name" value="DNA_primase/pol_bifunc_N"/>
</dbReference>